<accession>A0ABD3MGJ4</accession>
<evidence type="ECO:0000313" key="1">
    <source>
        <dbReference type="EMBL" id="KAL3761272.1"/>
    </source>
</evidence>
<dbReference type="PANTHER" id="PTHR39867">
    <property type="entry name" value="HELICASE ATP-BINDING DOMAIN-CONTAINING PROTEIN"/>
    <property type="match status" value="1"/>
</dbReference>
<dbReference type="EMBL" id="JALLBG020000152">
    <property type="protein sequence ID" value="KAL3761272.1"/>
    <property type="molecule type" value="Genomic_DNA"/>
</dbReference>
<gene>
    <name evidence="1" type="ORF">ACHAWU_010185</name>
</gene>
<keyword evidence="2" id="KW-1185">Reference proteome</keyword>
<reference evidence="1 2" key="1">
    <citation type="submission" date="2024-10" db="EMBL/GenBank/DDBJ databases">
        <title>Updated reference genomes for cyclostephanoid diatoms.</title>
        <authorList>
            <person name="Roberts W.R."/>
            <person name="Alverson A.J."/>
        </authorList>
    </citation>
    <scope>NUCLEOTIDE SEQUENCE [LARGE SCALE GENOMIC DNA]</scope>
    <source>
        <strain evidence="1 2">AJA232-27</strain>
    </source>
</reference>
<organism evidence="1 2">
    <name type="scientific">Discostella pseudostelligera</name>
    <dbReference type="NCBI Taxonomy" id="259834"/>
    <lineage>
        <taxon>Eukaryota</taxon>
        <taxon>Sar</taxon>
        <taxon>Stramenopiles</taxon>
        <taxon>Ochrophyta</taxon>
        <taxon>Bacillariophyta</taxon>
        <taxon>Coscinodiscophyceae</taxon>
        <taxon>Thalassiosirophycidae</taxon>
        <taxon>Stephanodiscales</taxon>
        <taxon>Stephanodiscaceae</taxon>
        <taxon>Discostella</taxon>
    </lineage>
</organism>
<name>A0ABD3MGJ4_9STRA</name>
<protein>
    <submittedName>
        <fullName evidence="1">Uncharacterized protein</fullName>
    </submittedName>
</protein>
<dbReference type="Proteomes" id="UP001530293">
    <property type="component" value="Unassembled WGS sequence"/>
</dbReference>
<proteinExistence type="predicted"/>
<dbReference type="PANTHER" id="PTHR39867:SF1">
    <property type="entry name" value="HELICASE ATP-BINDING DOMAIN-CONTAINING PROTEIN"/>
    <property type="match status" value="1"/>
</dbReference>
<comment type="caution">
    <text evidence="1">The sequence shown here is derived from an EMBL/GenBank/DDBJ whole genome shotgun (WGS) entry which is preliminary data.</text>
</comment>
<dbReference type="AlphaFoldDB" id="A0ABD3MGJ4"/>
<sequence>MRGEMNSSDGQIDSEAREEGILYGLDCLHADAVDNAEHRFADGAESIVSEESDQNDIPLQEQVDSRLYIVRETASGQQIWKRSMREESDVIASHIAANCRASFRVGCHSYRSMLPPIVGDQPPVRSRRWLRNCSRGVLQSYLLSRSPSHDGQSYRLRFPEHVYCWFADGNDDLSADDNRWAFYHGLKSLIDIDPEYWLMYNLLDGMQGEGFASFVVTTFEAIQKQTGTSLNERFGTEFSCTQAIASKSQLMNAFCDSLCGFDDDEDVGDGQTCMATIPLDTANKIQHELFEGLSTTVTELMAKDNRTSDLRSNEVESSSIDLFSFVQCMMKTYLSQRKKRTTLLRLMFETASQGVLTDSNDAKGSNSMSKRDLVSVSQLFEILKTLWKDVTLEETVMIFREAYDAMYPPPQWGKTAPDGINFECFLIAVERLNALSRAVVVNI</sequence>
<evidence type="ECO:0000313" key="2">
    <source>
        <dbReference type="Proteomes" id="UP001530293"/>
    </source>
</evidence>